<sequence length="116" mass="12730">MSGFENHQRTLGEIELQIERTAVALGIDWSNDAQVRALAREALAGSEAHAALAADTTDYRARAKLELFGLAALMLRTMEETAADMGYESHGGIVWKAFARALWAEKAQREAAPRED</sequence>
<dbReference type="Proteomes" id="UP000536534">
    <property type="component" value="Unassembled WGS sequence"/>
</dbReference>
<evidence type="ECO:0000313" key="1">
    <source>
        <dbReference type="EMBL" id="NLF53141.1"/>
    </source>
</evidence>
<protein>
    <submittedName>
        <fullName evidence="1">Uncharacterized protein</fullName>
    </submittedName>
</protein>
<reference evidence="1 2" key="1">
    <citation type="journal article" date="2020" name="Biotechnol. Biofuels">
        <title>New insights from the biogas microbiome by comprehensive genome-resolved metagenomics of nearly 1600 species originating from multiple anaerobic digesters.</title>
        <authorList>
            <person name="Campanaro S."/>
            <person name="Treu L."/>
            <person name="Rodriguez-R L.M."/>
            <person name="Kovalovszki A."/>
            <person name="Ziels R.M."/>
            <person name="Maus I."/>
            <person name="Zhu X."/>
            <person name="Kougias P.G."/>
            <person name="Basile A."/>
            <person name="Luo G."/>
            <person name="Schluter A."/>
            <person name="Konstantinidis K.T."/>
            <person name="Angelidaki I."/>
        </authorList>
    </citation>
    <scope>NUCLEOTIDE SEQUENCE [LARGE SCALE GENOMIC DNA]</scope>
    <source>
        <strain evidence="1">AS06rmzACSIP_256</strain>
    </source>
</reference>
<name>A0A7X7R725_9RHOO</name>
<proteinExistence type="predicted"/>
<dbReference type="RefSeq" id="WP_068803430.1">
    <property type="nucleotide sequence ID" value="NZ_MBFM01000001.1"/>
</dbReference>
<gene>
    <name evidence="1" type="ORF">GX576_01805</name>
</gene>
<accession>A0A7X7R725</accession>
<dbReference type="EMBL" id="JAAYYV010000048">
    <property type="protein sequence ID" value="NLF53141.1"/>
    <property type="molecule type" value="Genomic_DNA"/>
</dbReference>
<organism evidence="1 2">
    <name type="scientific">Thauera phenolivorans</name>
    <dbReference type="NCBI Taxonomy" id="1792543"/>
    <lineage>
        <taxon>Bacteria</taxon>
        <taxon>Pseudomonadati</taxon>
        <taxon>Pseudomonadota</taxon>
        <taxon>Betaproteobacteria</taxon>
        <taxon>Rhodocyclales</taxon>
        <taxon>Zoogloeaceae</taxon>
        <taxon>Thauera</taxon>
    </lineage>
</organism>
<evidence type="ECO:0000313" key="2">
    <source>
        <dbReference type="Proteomes" id="UP000536534"/>
    </source>
</evidence>
<comment type="caution">
    <text evidence="1">The sequence shown here is derived from an EMBL/GenBank/DDBJ whole genome shotgun (WGS) entry which is preliminary data.</text>
</comment>
<dbReference type="AlphaFoldDB" id="A0A7X7R725"/>
<dbReference type="OrthoDB" id="9156933at2"/>